<name>A0ABS6JPE6_9BACI</name>
<organism evidence="1 2">
    <name type="scientific">Evansella alkalicola</name>
    <dbReference type="NCBI Taxonomy" id="745819"/>
    <lineage>
        <taxon>Bacteria</taxon>
        <taxon>Bacillati</taxon>
        <taxon>Bacillota</taxon>
        <taxon>Bacilli</taxon>
        <taxon>Bacillales</taxon>
        <taxon>Bacillaceae</taxon>
        <taxon>Evansella</taxon>
    </lineage>
</organism>
<keyword evidence="2" id="KW-1185">Reference proteome</keyword>
<dbReference type="EMBL" id="JAHQCR010000016">
    <property type="protein sequence ID" value="MBU9720363.1"/>
    <property type="molecule type" value="Genomic_DNA"/>
</dbReference>
<dbReference type="InterPro" id="IPR036746">
    <property type="entry name" value="TT1725-like_sf"/>
</dbReference>
<dbReference type="SUPFAM" id="SSF103007">
    <property type="entry name" value="Hypothetical protein TT1725"/>
    <property type="match status" value="1"/>
</dbReference>
<dbReference type="PANTHER" id="PTHR36441:SF1">
    <property type="entry name" value="DUF503 DOMAIN-CONTAINING PROTEIN"/>
    <property type="match status" value="1"/>
</dbReference>
<evidence type="ECO:0000313" key="2">
    <source>
        <dbReference type="Proteomes" id="UP000790580"/>
    </source>
</evidence>
<dbReference type="PANTHER" id="PTHR36441">
    <property type="entry name" value="HYPOTHETICAL CYTOSOLIC PROTEIN"/>
    <property type="match status" value="1"/>
</dbReference>
<proteinExistence type="predicted"/>
<dbReference type="Pfam" id="PF04456">
    <property type="entry name" value="DUF503"/>
    <property type="match status" value="1"/>
</dbReference>
<protein>
    <submittedName>
        <fullName evidence="1">DUF503 domain-containing protein</fullName>
    </submittedName>
</protein>
<evidence type="ECO:0000313" key="1">
    <source>
        <dbReference type="EMBL" id="MBU9720363.1"/>
    </source>
</evidence>
<reference evidence="1 2" key="1">
    <citation type="submission" date="2021-06" db="EMBL/GenBank/DDBJ databases">
        <title>Bacillus sp. RD4P76, an endophyte from a halophyte.</title>
        <authorList>
            <person name="Sun J.-Q."/>
        </authorList>
    </citation>
    <scope>NUCLEOTIDE SEQUENCE [LARGE SCALE GENOMIC DNA]</scope>
    <source>
        <strain evidence="1 2">JCM 17098</strain>
    </source>
</reference>
<sequence length="92" mass="10653">MIIGTITVEAVLYNAQSLKEKRSVIKSIVTRAKQYNVSIIESNHQDVWQRTEWTIVSVGSLRTQAEKELKRALSIIETNSDLEVTNITWEWY</sequence>
<comment type="caution">
    <text evidence="1">The sequence shown here is derived from an EMBL/GenBank/DDBJ whole genome shotgun (WGS) entry which is preliminary data.</text>
</comment>
<accession>A0ABS6JPE6</accession>
<dbReference type="InterPro" id="IPR007546">
    <property type="entry name" value="DUF503"/>
</dbReference>
<dbReference type="Proteomes" id="UP000790580">
    <property type="component" value="Unassembled WGS sequence"/>
</dbReference>
<dbReference type="Gene3D" id="3.30.70.1120">
    <property type="entry name" value="TT1725-like"/>
    <property type="match status" value="1"/>
</dbReference>
<gene>
    <name evidence="1" type="ORF">KS407_02775</name>
</gene>
<dbReference type="RefSeq" id="WP_088075652.1">
    <property type="nucleotide sequence ID" value="NZ_JAHQCR010000016.1"/>
</dbReference>